<evidence type="ECO:0000313" key="2">
    <source>
        <dbReference type="EMBL" id="AZS16166.1"/>
    </source>
</evidence>
<dbReference type="InterPro" id="IPR000182">
    <property type="entry name" value="GNAT_dom"/>
</dbReference>
<dbReference type="Proteomes" id="UP000270678">
    <property type="component" value="Chromosome"/>
</dbReference>
<gene>
    <name evidence="2" type="ORF">EI981_18115</name>
</gene>
<accession>A0A3S9V0X0</accession>
<keyword evidence="2" id="KW-0808">Transferase</keyword>
<dbReference type="RefSeq" id="WP_127000503.1">
    <property type="nucleotide sequence ID" value="NZ_CP034346.1"/>
</dbReference>
<protein>
    <submittedName>
        <fullName evidence="2">N-acetyltransferase</fullName>
    </submittedName>
</protein>
<sequence length="145" mass="16936">MLINMTDSHWDHEVRELLEDTFYYDPSEVDKVMDQYRASGSQELYVFEDQEEFIGIIGFTMDEQNQLVITELVIHPRERLKGYGRGIILETIVLKNPSRIITITDEDGADFFRNIGFQITGLPANEEGMEQFRCTYEVEIDAEEE</sequence>
<dbReference type="GO" id="GO:0016747">
    <property type="term" value="F:acyltransferase activity, transferring groups other than amino-acyl groups"/>
    <property type="evidence" value="ECO:0007669"/>
    <property type="project" value="InterPro"/>
</dbReference>
<evidence type="ECO:0000313" key="3">
    <source>
        <dbReference type="Proteomes" id="UP000270678"/>
    </source>
</evidence>
<dbReference type="Gene3D" id="3.40.630.30">
    <property type="match status" value="1"/>
</dbReference>
<dbReference type="Pfam" id="PF13673">
    <property type="entry name" value="Acetyltransf_10"/>
    <property type="match status" value="1"/>
</dbReference>
<reference evidence="3" key="1">
    <citation type="submission" date="2018-12" db="EMBL/GenBank/DDBJ databases">
        <title>Complete genome sequence of Paenibacillus sp. MBLB1234.</title>
        <authorList>
            <person name="Nam Y.-D."/>
            <person name="Kang J."/>
            <person name="Chung W.-H."/>
            <person name="Park Y.S."/>
        </authorList>
    </citation>
    <scope>NUCLEOTIDE SEQUENCE [LARGE SCALE GENOMIC DNA]</scope>
    <source>
        <strain evidence="3">MBLB1234</strain>
    </source>
</reference>
<dbReference type="PROSITE" id="PS51186">
    <property type="entry name" value="GNAT"/>
    <property type="match status" value="1"/>
</dbReference>
<name>A0A3S9V0X0_9BACL</name>
<dbReference type="KEGG" id="plut:EI981_18115"/>
<organism evidence="2 3">
    <name type="scientific">Paenibacillus lutimineralis</name>
    <dbReference type="NCBI Taxonomy" id="2707005"/>
    <lineage>
        <taxon>Bacteria</taxon>
        <taxon>Bacillati</taxon>
        <taxon>Bacillota</taxon>
        <taxon>Bacilli</taxon>
        <taxon>Bacillales</taxon>
        <taxon>Paenibacillaceae</taxon>
        <taxon>Paenibacillus</taxon>
    </lineage>
</organism>
<keyword evidence="3" id="KW-1185">Reference proteome</keyword>
<dbReference type="AlphaFoldDB" id="A0A3S9V0X0"/>
<dbReference type="CDD" id="cd04301">
    <property type="entry name" value="NAT_SF"/>
    <property type="match status" value="1"/>
</dbReference>
<dbReference type="EMBL" id="CP034346">
    <property type="protein sequence ID" value="AZS16166.1"/>
    <property type="molecule type" value="Genomic_DNA"/>
</dbReference>
<feature type="domain" description="N-acetyltransferase" evidence="1">
    <location>
        <begin position="1"/>
        <end position="143"/>
    </location>
</feature>
<evidence type="ECO:0000259" key="1">
    <source>
        <dbReference type="PROSITE" id="PS51186"/>
    </source>
</evidence>
<dbReference type="OrthoDB" id="45853at2"/>
<dbReference type="InterPro" id="IPR016181">
    <property type="entry name" value="Acyl_CoA_acyltransferase"/>
</dbReference>
<proteinExistence type="predicted"/>
<dbReference type="SUPFAM" id="SSF55729">
    <property type="entry name" value="Acyl-CoA N-acyltransferases (Nat)"/>
    <property type="match status" value="1"/>
</dbReference>